<dbReference type="Pfam" id="PF01936">
    <property type="entry name" value="NYN"/>
    <property type="match status" value="1"/>
</dbReference>
<evidence type="ECO:0000259" key="2">
    <source>
        <dbReference type="Pfam" id="PF01936"/>
    </source>
</evidence>
<evidence type="ECO:0000256" key="1">
    <source>
        <dbReference type="SAM" id="MobiDB-lite"/>
    </source>
</evidence>
<accession>A0AAW0GIR3</accession>
<feature type="domain" description="NYN" evidence="2">
    <location>
        <begin position="1"/>
        <end position="61"/>
    </location>
</feature>
<dbReference type="InterPro" id="IPR021139">
    <property type="entry name" value="NYN"/>
</dbReference>
<comment type="caution">
    <text evidence="3">The sequence shown here is derived from an EMBL/GenBank/DDBJ whole genome shotgun (WGS) entry which is preliminary data.</text>
</comment>
<evidence type="ECO:0000313" key="3">
    <source>
        <dbReference type="EMBL" id="KAK7693195.1"/>
    </source>
</evidence>
<feature type="region of interest" description="Disordered" evidence="1">
    <location>
        <begin position="99"/>
        <end position="185"/>
    </location>
</feature>
<sequence length="398" mass="43379">MTLIVDMLTHALDNLYSNTTIVLISGDGDYMRALASLRNRKYHTIVITPRDCSHSALKYQAYGAYDWYSDVIAPMQRQIHSRSPAAPKYTGVVQGRVPQVQLPTPPETGIEPTSALPGPKKSSPTQTQNSTNELLGSAKETEKKVSEGETPNDAEEDSSTLQSKSPTKDNAPILTEEPHGPTPRLSWAQLATKGSFLPFTSGKNLSLHDPPERLKFGAFAGASYFESLAEGEQDNATTQVVGENDAPNEQKLYSEVAALQQSGTNVFSSSITGSDQVPSNPDVVIPTVAMYHNKKPPREFKALVKVLEAQRLQGSTRVVSSVLGSGLLKEDESVYRRAGVTKLKDYLAQAQKAGVAILGKEDFRENGNRWIALHPEYHGYGRKPVVVLPPPVIPNGWD</sequence>
<protein>
    <recommendedName>
        <fullName evidence="2">NYN domain-containing protein</fullName>
    </recommendedName>
</protein>
<evidence type="ECO:0000313" key="4">
    <source>
        <dbReference type="Proteomes" id="UP001385951"/>
    </source>
</evidence>
<dbReference type="AlphaFoldDB" id="A0AAW0GIR3"/>
<keyword evidence="4" id="KW-1185">Reference proteome</keyword>
<reference evidence="3 4" key="1">
    <citation type="submission" date="2022-09" db="EMBL/GenBank/DDBJ databases">
        <authorList>
            <person name="Palmer J.M."/>
        </authorList>
    </citation>
    <scope>NUCLEOTIDE SEQUENCE [LARGE SCALE GENOMIC DNA]</scope>
    <source>
        <strain evidence="3 4">DSM 7382</strain>
    </source>
</reference>
<dbReference type="EMBL" id="JASBNA010000003">
    <property type="protein sequence ID" value="KAK7693195.1"/>
    <property type="molecule type" value="Genomic_DNA"/>
</dbReference>
<dbReference type="GO" id="GO:0004540">
    <property type="term" value="F:RNA nuclease activity"/>
    <property type="evidence" value="ECO:0007669"/>
    <property type="project" value="InterPro"/>
</dbReference>
<feature type="compositionally biased region" description="Polar residues" evidence="1">
    <location>
        <begin position="122"/>
        <end position="134"/>
    </location>
</feature>
<dbReference type="Proteomes" id="UP001385951">
    <property type="component" value="Unassembled WGS sequence"/>
</dbReference>
<gene>
    <name evidence="3" type="ORF">QCA50_002761</name>
</gene>
<organism evidence="3 4">
    <name type="scientific">Cerrena zonata</name>
    <dbReference type="NCBI Taxonomy" id="2478898"/>
    <lineage>
        <taxon>Eukaryota</taxon>
        <taxon>Fungi</taxon>
        <taxon>Dikarya</taxon>
        <taxon>Basidiomycota</taxon>
        <taxon>Agaricomycotina</taxon>
        <taxon>Agaricomycetes</taxon>
        <taxon>Polyporales</taxon>
        <taxon>Cerrenaceae</taxon>
        <taxon>Cerrena</taxon>
    </lineage>
</organism>
<dbReference type="Gene3D" id="3.40.50.1010">
    <property type="entry name" value="5'-nuclease"/>
    <property type="match status" value="1"/>
</dbReference>
<proteinExistence type="predicted"/>
<name>A0AAW0GIR3_9APHY</name>